<dbReference type="InterPro" id="IPR014782">
    <property type="entry name" value="Peptidase_M1_dom"/>
</dbReference>
<dbReference type="GO" id="GO:0070006">
    <property type="term" value="F:metalloaminopeptidase activity"/>
    <property type="evidence" value="ECO:0007669"/>
    <property type="project" value="TreeGrafter"/>
</dbReference>
<dbReference type="GO" id="GO:0008270">
    <property type="term" value="F:zinc ion binding"/>
    <property type="evidence" value="ECO:0007669"/>
    <property type="project" value="UniProtKB-UniRule"/>
</dbReference>
<keyword evidence="16" id="KW-0472">Membrane</keyword>
<name>A0A1B6CL45_9HEMI</name>
<evidence type="ECO:0000256" key="22">
    <source>
        <dbReference type="PIRSR" id="PIRSR634016-4"/>
    </source>
</evidence>
<evidence type="ECO:0000256" key="1">
    <source>
        <dbReference type="ARBA" id="ARBA00000098"/>
    </source>
</evidence>
<evidence type="ECO:0000256" key="10">
    <source>
        <dbReference type="ARBA" id="ARBA00022729"/>
    </source>
</evidence>
<dbReference type="GO" id="GO:0006508">
    <property type="term" value="P:proteolysis"/>
    <property type="evidence" value="ECO:0007669"/>
    <property type="project" value="UniProtKB-KW"/>
</dbReference>
<keyword evidence="9 21" id="KW-0479">Metal-binding</keyword>
<dbReference type="GO" id="GO:0098552">
    <property type="term" value="C:side of membrane"/>
    <property type="evidence" value="ECO:0007669"/>
    <property type="project" value="UniProtKB-KW"/>
</dbReference>
<evidence type="ECO:0000256" key="24">
    <source>
        <dbReference type="SAM" id="SignalP"/>
    </source>
</evidence>
<keyword evidence="14" id="KW-1133">Transmembrane helix</keyword>
<evidence type="ECO:0000256" key="8">
    <source>
        <dbReference type="ARBA" id="ARBA00022692"/>
    </source>
</evidence>
<dbReference type="FunFam" id="2.60.40.1910:FF:000008">
    <property type="entry name" value="Aminopeptidase"/>
    <property type="match status" value="1"/>
</dbReference>
<dbReference type="Gene3D" id="2.60.40.1730">
    <property type="entry name" value="tricorn interacting facor f3 domain"/>
    <property type="match status" value="1"/>
</dbReference>
<evidence type="ECO:0000256" key="14">
    <source>
        <dbReference type="ARBA" id="ARBA00022989"/>
    </source>
</evidence>
<evidence type="ECO:0000256" key="9">
    <source>
        <dbReference type="ARBA" id="ARBA00022723"/>
    </source>
</evidence>
<evidence type="ECO:0000256" key="4">
    <source>
        <dbReference type="ARBA" id="ARBA00010136"/>
    </source>
</evidence>
<feature type="domain" description="ERAP1-like C-terminal" evidence="26">
    <location>
        <begin position="582"/>
        <end position="901"/>
    </location>
</feature>
<comment type="similarity">
    <text evidence="4 23">Belongs to the peptidase M1 family.</text>
</comment>
<dbReference type="InterPro" id="IPR034016">
    <property type="entry name" value="M1_APN-typ"/>
</dbReference>
<comment type="cofactor">
    <cofactor evidence="21 23">
        <name>Zn(2+)</name>
        <dbReference type="ChEBI" id="CHEBI:29105"/>
    </cofactor>
    <text evidence="21 23">Binds 1 zinc ion per subunit.</text>
</comment>
<feature type="non-terminal residue" evidence="28">
    <location>
        <position position="1"/>
    </location>
</feature>
<evidence type="ECO:0000256" key="19">
    <source>
        <dbReference type="ARBA" id="ARBA00023288"/>
    </source>
</evidence>
<dbReference type="GO" id="GO:0042277">
    <property type="term" value="F:peptide binding"/>
    <property type="evidence" value="ECO:0007669"/>
    <property type="project" value="TreeGrafter"/>
</dbReference>
<dbReference type="CDD" id="cd09601">
    <property type="entry name" value="M1_APN-Q_like"/>
    <property type="match status" value="1"/>
</dbReference>
<keyword evidence="6" id="KW-0336">GPI-anchor</keyword>
<organism evidence="28">
    <name type="scientific">Clastoptera arizonana</name>
    <name type="common">Arizona spittle bug</name>
    <dbReference type="NCBI Taxonomy" id="38151"/>
    <lineage>
        <taxon>Eukaryota</taxon>
        <taxon>Metazoa</taxon>
        <taxon>Ecdysozoa</taxon>
        <taxon>Arthropoda</taxon>
        <taxon>Hexapoda</taxon>
        <taxon>Insecta</taxon>
        <taxon>Pterygota</taxon>
        <taxon>Neoptera</taxon>
        <taxon>Paraneoptera</taxon>
        <taxon>Hemiptera</taxon>
        <taxon>Auchenorrhyncha</taxon>
        <taxon>Cercopoidea</taxon>
        <taxon>Clastopteridae</taxon>
        <taxon>Clastoptera</taxon>
    </lineage>
</organism>
<dbReference type="FunFam" id="2.60.40.1730:FF:000012">
    <property type="entry name" value="Aminopeptidase N"/>
    <property type="match status" value="1"/>
</dbReference>
<evidence type="ECO:0000256" key="5">
    <source>
        <dbReference type="ARBA" id="ARBA00022475"/>
    </source>
</evidence>
<dbReference type="Pfam" id="PF11838">
    <property type="entry name" value="ERAP1_C"/>
    <property type="match status" value="1"/>
</dbReference>
<gene>
    <name evidence="28" type="ORF">g.5224</name>
</gene>
<evidence type="ECO:0000259" key="27">
    <source>
        <dbReference type="Pfam" id="PF17900"/>
    </source>
</evidence>
<evidence type="ECO:0000256" key="23">
    <source>
        <dbReference type="RuleBase" id="RU364040"/>
    </source>
</evidence>
<dbReference type="GO" id="GO:0043171">
    <property type="term" value="P:peptide catabolic process"/>
    <property type="evidence" value="ECO:0007669"/>
    <property type="project" value="TreeGrafter"/>
</dbReference>
<dbReference type="SUPFAM" id="SSF55486">
    <property type="entry name" value="Metalloproteases ('zincins'), catalytic domain"/>
    <property type="match status" value="1"/>
</dbReference>
<sequence length="925" mass="107107">LEFIHHPTSSIMLSVCLLTILLMVLPVRCQMTGGNQTLRHSYFRLPDTLSPVNYRMHVIPFLDEGNFSTNGEIWITLDCLESTDSIIFNMHNMTIDTNSVSVVELETEANLSVIKQYEDKDTQMYTVLVDSYLVPGKTYEIHIKYVAVLNDILQGFYRSSYLDTISGKRRWLATTQFSPTEARRAFPCWDEPKFKATFTLSLGRTKNYTTLSNMPLRKTTQMKGHEGWEWDHYYPSLRMSTYLLAFIVSQLQSSGTTVLPSGLKLQVFSKKNSLDQTKYVSEITPKILNYLEEYFDVKLPLKKLDLVAIPDFGYGAMENWGLITFRESVLLYDEKASRLKNKAITAITTGHELTHQWFGNYVTPAWWDDLWLKEGFAMYIGITAMDHVEPEGQFLDQFILEVVQYAMVFDSLASSHQISVKLESPNDITQIFNQITYMKSASVIHMMKHFISKESFQQGLQGYLKMFAYSTARQDQLWQVMTDNMKEGWLPQNVSVKDVMDSWTLQVGYPVITVTRDYLRGTAVLTQDRFLLSGNRDNSDLLWWVPVSYTTQFEKKFNDTQPKLWLPNMKTAIMQGLDASQWLLLNLKRTGFYRVNYDDNNWKMIIEDYHQLPEIIRAQLLNDALSLARAGFTSYTIALNLTQQISNDESYFCWASVKEELTFIHDMLINTPAYMNYSFYLQGLLQLTKSNLTLVSGNLNNDLIHRLHKGNMIALACKLEYPPVINQIQSLVNDWMIKDKESVIDASLKSAVYCAAIANGNSSVWEHFWKEYINANGLKDKVLLLEALGCSKDEQILSRYLHMIIDPASDIRKQDGAIVFIAVADNKYGYHLAFEFLFSQWHNIQEYFGSGFGQVSKMVDSLSKFFNTQDQINKLHHLQSTHMNDLRSTSLKMRQTIERVRTNYDWFQSHYFEIQSWLQIKFHSI</sequence>
<dbReference type="Pfam" id="PF01433">
    <property type="entry name" value="Peptidase_M1"/>
    <property type="match status" value="1"/>
</dbReference>
<keyword evidence="7 23" id="KW-0645">Protease</keyword>
<keyword evidence="8" id="KW-0812">Transmembrane</keyword>
<dbReference type="InterPro" id="IPR027268">
    <property type="entry name" value="Peptidase_M4/M1_CTD_sf"/>
</dbReference>
<keyword evidence="19" id="KW-0449">Lipoprotein</keyword>
<feature type="binding site" evidence="21">
    <location>
        <position position="355"/>
    </location>
    <ligand>
        <name>Zn(2+)</name>
        <dbReference type="ChEBI" id="CHEBI:29105"/>
        <note>catalytic</note>
    </ligand>
</feature>
<dbReference type="PRINTS" id="PR00756">
    <property type="entry name" value="ALADIPTASE"/>
</dbReference>
<keyword evidence="11 23" id="KW-0378">Hydrolase</keyword>
<evidence type="ECO:0000256" key="12">
    <source>
        <dbReference type="ARBA" id="ARBA00022833"/>
    </source>
</evidence>
<keyword evidence="10 24" id="KW-0732">Signal</keyword>
<evidence type="ECO:0000256" key="15">
    <source>
        <dbReference type="ARBA" id="ARBA00023049"/>
    </source>
</evidence>
<feature type="domain" description="Peptidase M1 membrane alanine aminopeptidase" evidence="25">
    <location>
        <begin position="281"/>
        <end position="503"/>
    </location>
</feature>
<evidence type="ECO:0000256" key="7">
    <source>
        <dbReference type="ARBA" id="ARBA00022670"/>
    </source>
</evidence>
<keyword evidence="5" id="KW-1003">Cell membrane</keyword>
<evidence type="ECO:0000256" key="20">
    <source>
        <dbReference type="PIRSR" id="PIRSR634016-1"/>
    </source>
</evidence>
<keyword evidence="12 21" id="KW-0862">Zinc</keyword>
<keyword evidence="23" id="KW-0031">Aminopeptidase</keyword>
<dbReference type="FunFam" id="1.25.50.20:FF:000001">
    <property type="entry name" value="Aminopeptidase"/>
    <property type="match status" value="1"/>
</dbReference>
<feature type="active site" description="Proton acceptor" evidence="20">
    <location>
        <position position="352"/>
    </location>
</feature>
<dbReference type="Gene3D" id="1.25.50.20">
    <property type="match status" value="1"/>
</dbReference>
<dbReference type="Gene3D" id="2.60.40.1910">
    <property type="match status" value="1"/>
</dbReference>
<feature type="signal peptide" evidence="24">
    <location>
        <begin position="1"/>
        <end position="29"/>
    </location>
</feature>
<evidence type="ECO:0000259" key="25">
    <source>
        <dbReference type="Pfam" id="PF01433"/>
    </source>
</evidence>
<feature type="site" description="Transition state stabilizer" evidence="22">
    <location>
        <position position="437"/>
    </location>
</feature>
<dbReference type="PANTHER" id="PTHR11533">
    <property type="entry name" value="PROTEASE M1 ZINC METALLOPROTEASE"/>
    <property type="match status" value="1"/>
</dbReference>
<evidence type="ECO:0000256" key="16">
    <source>
        <dbReference type="ARBA" id="ARBA00023136"/>
    </source>
</evidence>
<dbReference type="GO" id="GO:0005886">
    <property type="term" value="C:plasma membrane"/>
    <property type="evidence" value="ECO:0007669"/>
    <property type="project" value="UniProtKB-SubCell"/>
</dbReference>
<dbReference type="AlphaFoldDB" id="A0A1B6CL45"/>
<keyword evidence="15 23" id="KW-0482">Metalloprotease</keyword>
<dbReference type="EC" id="3.4.11.-" evidence="23"/>
<evidence type="ECO:0000256" key="11">
    <source>
        <dbReference type="ARBA" id="ARBA00022801"/>
    </source>
</evidence>
<keyword evidence="18" id="KW-0325">Glycoprotein</keyword>
<proteinExistence type="inferred from homology"/>
<dbReference type="InterPro" id="IPR045357">
    <property type="entry name" value="Aminopeptidase_N-like_N"/>
</dbReference>
<dbReference type="FunFam" id="1.10.390.10:FF:000016">
    <property type="entry name" value="Glutamyl aminopeptidase"/>
    <property type="match status" value="1"/>
</dbReference>
<reference evidence="28" key="1">
    <citation type="submission" date="2015-12" db="EMBL/GenBank/DDBJ databases">
        <title>De novo transcriptome assembly of four potential Pierce s Disease insect vectors from Arizona vineyards.</title>
        <authorList>
            <person name="Tassone E.E."/>
        </authorList>
    </citation>
    <scope>NUCLEOTIDE SEQUENCE</scope>
</reference>
<dbReference type="GO" id="GO:0005737">
    <property type="term" value="C:cytoplasm"/>
    <property type="evidence" value="ECO:0007669"/>
    <property type="project" value="TreeGrafter"/>
</dbReference>
<feature type="binding site" evidence="21">
    <location>
        <position position="351"/>
    </location>
    <ligand>
        <name>Zn(2+)</name>
        <dbReference type="ChEBI" id="CHEBI:29105"/>
        <note>catalytic</note>
    </ligand>
</feature>
<dbReference type="PANTHER" id="PTHR11533:SF294">
    <property type="entry name" value="THYROTROPIN-RELEASING HORMONE-DEGRADING ECTOENZYME"/>
    <property type="match status" value="1"/>
</dbReference>
<protein>
    <recommendedName>
        <fullName evidence="23">Aminopeptidase</fullName>
        <ecNumber evidence="23">3.4.11.-</ecNumber>
    </recommendedName>
</protein>
<evidence type="ECO:0000256" key="6">
    <source>
        <dbReference type="ARBA" id="ARBA00022622"/>
    </source>
</evidence>
<keyword evidence="17" id="KW-1015">Disulfide bond</keyword>
<dbReference type="GO" id="GO:0016285">
    <property type="term" value="F:alanyl aminopeptidase activity"/>
    <property type="evidence" value="ECO:0007669"/>
    <property type="project" value="UniProtKB-EC"/>
</dbReference>
<dbReference type="Pfam" id="PF17900">
    <property type="entry name" value="Peptidase_M1_N"/>
    <property type="match status" value="1"/>
</dbReference>
<evidence type="ECO:0000256" key="18">
    <source>
        <dbReference type="ARBA" id="ARBA00023180"/>
    </source>
</evidence>
<evidence type="ECO:0000259" key="26">
    <source>
        <dbReference type="Pfam" id="PF11838"/>
    </source>
</evidence>
<evidence type="ECO:0000256" key="13">
    <source>
        <dbReference type="ARBA" id="ARBA00022968"/>
    </source>
</evidence>
<dbReference type="InterPro" id="IPR024571">
    <property type="entry name" value="ERAP1-like_C_dom"/>
</dbReference>
<dbReference type="InterPro" id="IPR001930">
    <property type="entry name" value="Peptidase_M1"/>
</dbReference>
<comment type="subcellular location">
    <subcellularLocation>
        <location evidence="3">Cell membrane</location>
        <topology evidence="3">Lipid-anchor</topology>
        <topology evidence="3">GPI-anchor</topology>
    </subcellularLocation>
    <subcellularLocation>
        <location evidence="2">Membrane</location>
        <topology evidence="2">Single-pass type II membrane protein</topology>
    </subcellularLocation>
</comment>
<evidence type="ECO:0000256" key="17">
    <source>
        <dbReference type="ARBA" id="ARBA00023157"/>
    </source>
</evidence>
<dbReference type="InterPro" id="IPR042097">
    <property type="entry name" value="Aminopeptidase_N-like_N_sf"/>
</dbReference>
<dbReference type="GO" id="GO:0005615">
    <property type="term" value="C:extracellular space"/>
    <property type="evidence" value="ECO:0007669"/>
    <property type="project" value="TreeGrafter"/>
</dbReference>
<evidence type="ECO:0000313" key="28">
    <source>
        <dbReference type="EMBL" id="JAS14146.1"/>
    </source>
</evidence>
<dbReference type="Gene3D" id="1.10.390.10">
    <property type="entry name" value="Neutral Protease Domain 2"/>
    <property type="match status" value="1"/>
</dbReference>
<dbReference type="InterPro" id="IPR050344">
    <property type="entry name" value="Peptidase_M1_aminopeptidases"/>
</dbReference>
<dbReference type="SUPFAM" id="SSF63737">
    <property type="entry name" value="Leukotriene A4 hydrolase N-terminal domain"/>
    <property type="match status" value="1"/>
</dbReference>
<accession>A0A1B6CL45</accession>
<feature type="binding site" evidence="21">
    <location>
        <position position="374"/>
    </location>
    <ligand>
        <name>Zn(2+)</name>
        <dbReference type="ChEBI" id="CHEBI:29105"/>
        <note>catalytic</note>
    </ligand>
</feature>
<evidence type="ECO:0000256" key="3">
    <source>
        <dbReference type="ARBA" id="ARBA00004609"/>
    </source>
</evidence>
<keyword evidence="13" id="KW-0735">Signal-anchor</keyword>
<feature type="chain" id="PRO_5008580454" description="Aminopeptidase" evidence="24">
    <location>
        <begin position="30"/>
        <end position="925"/>
    </location>
</feature>
<comment type="catalytic activity">
    <reaction evidence="1">
        <text>Release of an N-terminal amino acid, Xaa-|-Yaa- from a peptide, amide or arylamide. Xaa is preferably Ala, but may be most amino acids including Pro (slow action). When a terminal hydrophobic residue is followed by a prolyl residue, the two may be released as an intact Xaa-Pro dipeptide.</text>
        <dbReference type="EC" id="3.4.11.2"/>
    </reaction>
</comment>
<dbReference type="EMBL" id="GEDC01023152">
    <property type="protein sequence ID" value="JAS14146.1"/>
    <property type="molecule type" value="Transcribed_RNA"/>
</dbReference>
<evidence type="ECO:0000256" key="21">
    <source>
        <dbReference type="PIRSR" id="PIRSR634016-3"/>
    </source>
</evidence>
<evidence type="ECO:0000256" key="2">
    <source>
        <dbReference type="ARBA" id="ARBA00004606"/>
    </source>
</evidence>
<feature type="domain" description="Aminopeptidase N-like N-terminal" evidence="27">
    <location>
        <begin position="51"/>
        <end position="243"/>
    </location>
</feature>